<feature type="compositionally biased region" description="Low complexity" evidence="1">
    <location>
        <begin position="386"/>
        <end position="395"/>
    </location>
</feature>
<name>A0A1W0WX04_HYPEX</name>
<dbReference type="GO" id="GO:0003723">
    <property type="term" value="F:RNA binding"/>
    <property type="evidence" value="ECO:0007669"/>
    <property type="project" value="TreeGrafter"/>
</dbReference>
<dbReference type="GO" id="GO:0005739">
    <property type="term" value="C:mitochondrion"/>
    <property type="evidence" value="ECO:0007669"/>
    <property type="project" value="InterPro"/>
</dbReference>
<protein>
    <submittedName>
        <fullName evidence="2">Pentatricopeptide repeat-containing protein 2, mitochondrial</fullName>
    </submittedName>
</protein>
<reference evidence="3" key="1">
    <citation type="submission" date="2017-01" db="EMBL/GenBank/DDBJ databases">
        <title>Comparative genomics of anhydrobiosis in the tardigrade Hypsibius dujardini.</title>
        <authorList>
            <person name="Yoshida Y."/>
            <person name="Koutsovoulos G."/>
            <person name="Laetsch D."/>
            <person name="Stevens L."/>
            <person name="Kumar S."/>
            <person name="Horikawa D."/>
            <person name="Ishino K."/>
            <person name="Komine S."/>
            <person name="Tomita M."/>
            <person name="Blaxter M."/>
            <person name="Arakawa K."/>
        </authorList>
    </citation>
    <scope>NUCLEOTIDE SEQUENCE [LARGE SCALE GENOMIC DNA]</scope>
    <source>
        <strain evidence="3">Z151</strain>
    </source>
</reference>
<dbReference type="GO" id="GO:0007005">
    <property type="term" value="P:mitochondrion organization"/>
    <property type="evidence" value="ECO:0007669"/>
    <property type="project" value="TreeGrafter"/>
</dbReference>
<feature type="compositionally biased region" description="Polar residues" evidence="1">
    <location>
        <begin position="532"/>
        <end position="543"/>
    </location>
</feature>
<keyword evidence="3" id="KW-1185">Reference proteome</keyword>
<evidence type="ECO:0000313" key="2">
    <source>
        <dbReference type="EMBL" id="OQV19730.1"/>
    </source>
</evidence>
<feature type="compositionally biased region" description="Gly residues" evidence="1">
    <location>
        <begin position="407"/>
        <end position="417"/>
    </location>
</feature>
<organism evidence="2 3">
    <name type="scientific">Hypsibius exemplaris</name>
    <name type="common">Freshwater tardigrade</name>
    <dbReference type="NCBI Taxonomy" id="2072580"/>
    <lineage>
        <taxon>Eukaryota</taxon>
        <taxon>Metazoa</taxon>
        <taxon>Ecdysozoa</taxon>
        <taxon>Tardigrada</taxon>
        <taxon>Eutardigrada</taxon>
        <taxon>Parachela</taxon>
        <taxon>Hypsibioidea</taxon>
        <taxon>Hypsibiidae</taxon>
        <taxon>Hypsibius</taxon>
    </lineage>
</organism>
<dbReference type="OrthoDB" id="6073372at2759"/>
<dbReference type="EMBL" id="MTYJ01000036">
    <property type="protein sequence ID" value="OQV19730.1"/>
    <property type="molecule type" value="Genomic_DNA"/>
</dbReference>
<dbReference type="PANTHER" id="PTHR14700">
    <property type="entry name" value="PENTATRICOPEPTIDE REPEAT-CONTAINING PROTEIN 2, MITOCHONDRIAL"/>
    <property type="match status" value="1"/>
</dbReference>
<dbReference type="PANTHER" id="PTHR14700:SF0">
    <property type="entry name" value="PENTATRICOPEPTIDE REPEAT-CONTAINING PROTEIN 2, MITOCHONDRIAL"/>
    <property type="match status" value="1"/>
</dbReference>
<feature type="compositionally biased region" description="Polar residues" evidence="1">
    <location>
        <begin position="466"/>
        <end position="478"/>
    </location>
</feature>
<evidence type="ECO:0000256" key="1">
    <source>
        <dbReference type="SAM" id="MobiDB-lite"/>
    </source>
</evidence>
<feature type="region of interest" description="Disordered" evidence="1">
    <location>
        <begin position="367"/>
        <end position="549"/>
    </location>
</feature>
<dbReference type="Proteomes" id="UP000192578">
    <property type="component" value="Unassembled WGS sequence"/>
</dbReference>
<proteinExistence type="predicted"/>
<feature type="compositionally biased region" description="Gly residues" evidence="1">
    <location>
        <begin position="374"/>
        <end position="385"/>
    </location>
</feature>
<dbReference type="InterPro" id="IPR034629">
    <property type="entry name" value="PTCD2"/>
</dbReference>
<gene>
    <name evidence="2" type="ORF">BV898_06269</name>
</gene>
<dbReference type="AlphaFoldDB" id="A0A1W0WX04"/>
<sequence>MSCSTLSRLLTLQKASPLLATIAPGCALTSSKGFAGSACRLLYTKDALGLSGYENARERTATQLGSMKDRFKVRMEQYLSADSKSLIFTEDLKNMLHLADNDADLDMVTRMMKKFVKQNEQLRFGSFVFGPVVMRLLYHLNKADEGLKLIQDPELVSFFDQLTSYHILLDLLYEKKRYSDVEKIYEILLARPFFTGRYPKECLVLIIAALHKQGTPEAYEKCKKLIQSAVAGNANVMRKAVAYAADLALKNNDAAGCLEMLTIAQNQSYVTIRNLKALALTRLDRLDDVLPIMRSVLEQDVSYGLKRVYASFFGDVISEVKEAVEKKGDKELSHEFEKIFKSLESANHLDVESKLSDFLEKEIEDVKPRLGQDVGPGGRGFGGQPSYGQQQQQGGLRQPRYADDGQQQGGSRYGSGGYSRPSYGQDGQSQQGRTDMFGTGDSDGQAQSRSGGGYQRSGGYQKRDNSSYQPRGGSYQSRGSGEDDGGELDSNAQAGYRPRSNFRRGKDGASADGGGGGYNSNAEAGYRPRANYQRNAGGSQRQGLQDLDD</sequence>
<evidence type="ECO:0000313" key="3">
    <source>
        <dbReference type="Proteomes" id="UP000192578"/>
    </source>
</evidence>
<comment type="caution">
    <text evidence="2">The sequence shown here is derived from an EMBL/GenBank/DDBJ whole genome shotgun (WGS) entry which is preliminary data.</text>
</comment>
<accession>A0A1W0WX04</accession>
<dbReference type="GO" id="GO:0050684">
    <property type="term" value="P:regulation of mRNA processing"/>
    <property type="evidence" value="ECO:0007669"/>
    <property type="project" value="InterPro"/>
</dbReference>